<evidence type="ECO:0000256" key="6">
    <source>
        <dbReference type="SAM" id="Phobius"/>
    </source>
</evidence>
<dbReference type="AlphaFoldDB" id="A0AAD6MVC8"/>
<feature type="chain" id="PRO_5042217397" evidence="7">
    <location>
        <begin position="31"/>
        <end position="409"/>
    </location>
</feature>
<keyword evidence="9" id="KW-1185">Reference proteome</keyword>
<accession>A0AAD6MVC8</accession>
<feature type="region of interest" description="Disordered" evidence="5">
    <location>
        <begin position="181"/>
        <end position="236"/>
    </location>
</feature>
<evidence type="ECO:0000313" key="9">
    <source>
        <dbReference type="Proteomes" id="UP001215712"/>
    </source>
</evidence>
<feature type="transmembrane region" description="Helical" evidence="6">
    <location>
        <begin position="389"/>
        <end position="408"/>
    </location>
</feature>
<comment type="caution">
    <text evidence="8">The sequence shown here is derived from an EMBL/GenBank/DDBJ whole genome shotgun (WGS) entry which is preliminary data.</text>
</comment>
<evidence type="ECO:0000313" key="8">
    <source>
        <dbReference type="EMBL" id="KAJ5724530.1"/>
    </source>
</evidence>
<dbReference type="InterPro" id="IPR003689">
    <property type="entry name" value="ZIP"/>
</dbReference>
<evidence type="ECO:0000256" key="1">
    <source>
        <dbReference type="ARBA" id="ARBA00004141"/>
    </source>
</evidence>
<gene>
    <name evidence="8" type="ORF">N7493_006258</name>
</gene>
<feature type="compositionally biased region" description="Basic and acidic residues" evidence="5">
    <location>
        <begin position="183"/>
        <end position="194"/>
    </location>
</feature>
<feature type="transmembrane region" description="Helical" evidence="6">
    <location>
        <begin position="81"/>
        <end position="101"/>
    </location>
</feature>
<evidence type="ECO:0000256" key="2">
    <source>
        <dbReference type="ARBA" id="ARBA00022692"/>
    </source>
</evidence>
<evidence type="ECO:0000256" key="7">
    <source>
        <dbReference type="SAM" id="SignalP"/>
    </source>
</evidence>
<proteinExistence type="predicted"/>
<keyword evidence="4 6" id="KW-0472">Membrane</keyword>
<reference evidence="8" key="2">
    <citation type="submission" date="2023-01" db="EMBL/GenBank/DDBJ databases">
        <authorList>
            <person name="Petersen C."/>
        </authorList>
    </citation>
    <scope>NUCLEOTIDE SEQUENCE</scope>
    <source>
        <strain evidence="8">IBT 17514</strain>
    </source>
</reference>
<feature type="compositionally biased region" description="Low complexity" evidence="5">
    <location>
        <begin position="195"/>
        <end position="205"/>
    </location>
</feature>
<feature type="transmembrane region" description="Helical" evidence="6">
    <location>
        <begin position="155"/>
        <end position="171"/>
    </location>
</feature>
<keyword evidence="3 6" id="KW-1133">Transmembrane helix</keyword>
<dbReference type="EMBL" id="JAQJAN010000008">
    <property type="protein sequence ID" value="KAJ5724530.1"/>
    <property type="molecule type" value="Genomic_DNA"/>
</dbReference>
<evidence type="ECO:0000256" key="5">
    <source>
        <dbReference type="SAM" id="MobiDB-lite"/>
    </source>
</evidence>
<evidence type="ECO:0000256" key="3">
    <source>
        <dbReference type="ARBA" id="ARBA00022989"/>
    </source>
</evidence>
<organism evidence="8 9">
    <name type="scientific">Penicillium malachiteum</name>
    <dbReference type="NCBI Taxonomy" id="1324776"/>
    <lineage>
        <taxon>Eukaryota</taxon>
        <taxon>Fungi</taxon>
        <taxon>Dikarya</taxon>
        <taxon>Ascomycota</taxon>
        <taxon>Pezizomycotina</taxon>
        <taxon>Eurotiomycetes</taxon>
        <taxon>Eurotiomycetidae</taxon>
        <taxon>Eurotiales</taxon>
        <taxon>Aspergillaceae</taxon>
        <taxon>Penicillium</taxon>
    </lineage>
</organism>
<feature type="signal peptide" evidence="7">
    <location>
        <begin position="1"/>
        <end position="30"/>
    </location>
</feature>
<dbReference type="GO" id="GO:0006882">
    <property type="term" value="P:intracellular zinc ion homeostasis"/>
    <property type="evidence" value="ECO:0007669"/>
    <property type="project" value="TreeGrafter"/>
</dbReference>
<feature type="transmembrane region" description="Helical" evidence="6">
    <location>
        <begin position="113"/>
        <end position="135"/>
    </location>
</feature>
<keyword evidence="2 6" id="KW-0812">Transmembrane</keyword>
<feature type="compositionally biased region" description="Polar residues" evidence="5">
    <location>
        <begin position="209"/>
        <end position="229"/>
    </location>
</feature>
<dbReference type="GO" id="GO:0005385">
    <property type="term" value="F:zinc ion transmembrane transporter activity"/>
    <property type="evidence" value="ECO:0007669"/>
    <property type="project" value="TreeGrafter"/>
</dbReference>
<evidence type="ECO:0000256" key="4">
    <source>
        <dbReference type="ARBA" id="ARBA00023136"/>
    </source>
</evidence>
<sequence>MASRFFSSRRTGLALAAGCLLFATLAAANARPEELSVSQIEEQLQNCPLVEALNEHKRATAPETASLTSQIFSVLFPGSPAVNSLLATLYISGPPNFLLALCPPNIDPSSLSVMVAFAVGGLLGDTLFHLLPEIFLGEDSPDHVSFVMVEPNKNLLLGLGIMVGFFTFVAMDKTLRIVTGGEGGHDHSHGHAHTESTTALTTSAETSDKSTGNLKQRKSATGSTGSAPTENEEKEINPSVKLGGYLNLIADFTHNITDGLALSSSFYASPTIGATTTVAVFFHEIPHEVGDFALLIQSGFSKRKAMGAQFVTAVGAFLGTFIGIAVQEFGGNGVMLDDTPAPGIWGTSLTWGDMLLPFTAGTFLYVGTVAVIPELLETGKDKGVEIRKTITQFLAVALGAGIMLAISWD</sequence>
<comment type="subcellular location">
    <subcellularLocation>
        <location evidence="1">Membrane</location>
        <topology evidence="1">Multi-pass membrane protein</topology>
    </subcellularLocation>
</comment>
<feature type="transmembrane region" description="Helical" evidence="6">
    <location>
        <begin position="305"/>
        <end position="326"/>
    </location>
</feature>
<feature type="transmembrane region" description="Helical" evidence="6">
    <location>
        <begin position="355"/>
        <end position="377"/>
    </location>
</feature>
<dbReference type="GO" id="GO:0016020">
    <property type="term" value="C:membrane"/>
    <property type="evidence" value="ECO:0007669"/>
    <property type="project" value="UniProtKB-SubCell"/>
</dbReference>
<dbReference type="PANTHER" id="PTHR16950:SF16">
    <property type="entry name" value="ZINC TRANSPORTER ZIP13"/>
    <property type="match status" value="1"/>
</dbReference>
<dbReference type="PANTHER" id="PTHR16950">
    <property type="entry name" value="ZINC TRANSPORTER SLC39A7 HISTIDINE-RICH MEMBRANE PROTEIN KE4"/>
    <property type="match status" value="1"/>
</dbReference>
<protein>
    <submittedName>
        <fullName evidence="8">Zinc/iron permease</fullName>
    </submittedName>
</protein>
<name>A0AAD6MVC8_9EURO</name>
<dbReference type="Pfam" id="PF02535">
    <property type="entry name" value="Zip"/>
    <property type="match status" value="1"/>
</dbReference>
<reference evidence="8" key="1">
    <citation type="journal article" date="2023" name="IMA Fungus">
        <title>Comparative genomic study of the Penicillium genus elucidates a diverse pangenome and 15 lateral gene transfer events.</title>
        <authorList>
            <person name="Petersen C."/>
            <person name="Sorensen T."/>
            <person name="Nielsen M.R."/>
            <person name="Sondergaard T.E."/>
            <person name="Sorensen J.L."/>
            <person name="Fitzpatrick D.A."/>
            <person name="Frisvad J.C."/>
            <person name="Nielsen K.L."/>
        </authorList>
    </citation>
    <scope>NUCLEOTIDE SEQUENCE</scope>
    <source>
        <strain evidence="8">IBT 17514</strain>
    </source>
</reference>
<keyword evidence="7" id="KW-0732">Signal</keyword>
<dbReference type="Proteomes" id="UP001215712">
    <property type="component" value="Unassembled WGS sequence"/>
</dbReference>